<dbReference type="PANTHER" id="PTHR43479">
    <property type="entry name" value="ACREF/ENVCD OPERON REPRESSOR-RELATED"/>
    <property type="match status" value="1"/>
</dbReference>
<sequence length="188" mass="21119">MAQDRRVKRTQHLLAEALIALTLEQGYDTITIRDITERAEIGYATFFRHYPDKDALLRDVLDVVLNELMELLPAMSSAVDAAVTGTLLFRYVAEHEEVVRVLLSSRGSSLLMQKAIERGEKGVLSQAGSRPGCPVPVEVAAYHMVSSSIALIQWWLEKDMPYPPEAMGVMYRELIIQPTKRVVFSQDS</sequence>
<feature type="DNA-binding region" description="H-T-H motif" evidence="2">
    <location>
        <begin position="31"/>
        <end position="50"/>
    </location>
</feature>
<dbReference type="PANTHER" id="PTHR43479:SF7">
    <property type="entry name" value="TETR-FAMILY TRANSCRIPTIONAL REGULATOR"/>
    <property type="match status" value="1"/>
</dbReference>
<dbReference type="InterPro" id="IPR050624">
    <property type="entry name" value="HTH-type_Tx_Regulator"/>
</dbReference>
<evidence type="ECO:0000259" key="3">
    <source>
        <dbReference type="PROSITE" id="PS50977"/>
    </source>
</evidence>
<name>A0A8J3I4K6_9CHLR</name>
<accession>A0A8J3I4K6</accession>
<proteinExistence type="predicted"/>
<feature type="domain" description="HTH tetR-type" evidence="3">
    <location>
        <begin position="8"/>
        <end position="68"/>
    </location>
</feature>
<evidence type="ECO:0000313" key="5">
    <source>
        <dbReference type="Proteomes" id="UP000612362"/>
    </source>
</evidence>
<dbReference type="Proteomes" id="UP000612362">
    <property type="component" value="Unassembled WGS sequence"/>
</dbReference>
<gene>
    <name evidence="4" type="ORF">KSX_75270</name>
</gene>
<keyword evidence="1 2" id="KW-0238">DNA-binding</keyword>
<dbReference type="Gene3D" id="1.10.357.10">
    <property type="entry name" value="Tetracycline Repressor, domain 2"/>
    <property type="match status" value="1"/>
</dbReference>
<dbReference type="Pfam" id="PF00440">
    <property type="entry name" value="TetR_N"/>
    <property type="match status" value="1"/>
</dbReference>
<keyword evidence="5" id="KW-1185">Reference proteome</keyword>
<dbReference type="Pfam" id="PF14278">
    <property type="entry name" value="TetR_C_8"/>
    <property type="match status" value="1"/>
</dbReference>
<organism evidence="4 5">
    <name type="scientific">Ktedonospora formicarum</name>
    <dbReference type="NCBI Taxonomy" id="2778364"/>
    <lineage>
        <taxon>Bacteria</taxon>
        <taxon>Bacillati</taxon>
        <taxon>Chloroflexota</taxon>
        <taxon>Ktedonobacteria</taxon>
        <taxon>Ktedonobacterales</taxon>
        <taxon>Ktedonobacteraceae</taxon>
        <taxon>Ktedonospora</taxon>
    </lineage>
</organism>
<dbReference type="EMBL" id="BNJF01000005">
    <property type="protein sequence ID" value="GHO49364.1"/>
    <property type="molecule type" value="Genomic_DNA"/>
</dbReference>
<dbReference type="InterPro" id="IPR009057">
    <property type="entry name" value="Homeodomain-like_sf"/>
</dbReference>
<comment type="caution">
    <text evidence="4">The sequence shown here is derived from an EMBL/GenBank/DDBJ whole genome shotgun (WGS) entry which is preliminary data.</text>
</comment>
<protein>
    <submittedName>
        <fullName evidence="4">TetR family transcriptional regulator</fullName>
    </submittedName>
</protein>
<dbReference type="AlphaFoldDB" id="A0A8J3I4K6"/>
<evidence type="ECO:0000256" key="1">
    <source>
        <dbReference type="ARBA" id="ARBA00023125"/>
    </source>
</evidence>
<evidence type="ECO:0000313" key="4">
    <source>
        <dbReference type="EMBL" id="GHO49364.1"/>
    </source>
</evidence>
<reference evidence="4" key="1">
    <citation type="submission" date="2020-10" db="EMBL/GenBank/DDBJ databases">
        <title>Taxonomic study of unclassified bacteria belonging to the class Ktedonobacteria.</title>
        <authorList>
            <person name="Yabe S."/>
            <person name="Wang C.M."/>
            <person name="Zheng Y."/>
            <person name="Sakai Y."/>
            <person name="Cavaletti L."/>
            <person name="Monciardini P."/>
            <person name="Donadio S."/>
        </authorList>
    </citation>
    <scope>NUCLEOTIDE SEQUENCE</scope>
    <source>
        <strain evidence="4">SOSP1-1</strain>
    </source>
</reference>
<dbReference type="RefSeq" id="WP_220198499.1">
    <property type="nucleotide sequence ID" value="NZ_BNJF01000005.1"/>
</dbReference>
<dbReference type="GO" id="GO:0003677">
    <property type="term" value="F:DNA binding"/>
    <property type="evidence" value="ECO:0007669"/>
    <property type="project" value="UniProtKB-UniRule"/>
</dbReference>
<dbReference type="SUPFAM" id="SSF46689">
    <property type="entry name" value="Homeodomain-like"/>
    <property type="match status" value="1"/>
</dbReference>
<dbReference type="InterPro" id="IPR039532">
    <property type="entry name" value="TetR_C_Firmicutes"/>
</dbReference>
<evidence type="ECO:0000256" key="2">
    <source>
        <dbReference type="PROSITE-ProRule" id="PRU00335"/>
    </source>
</evidence>
<dbReference type="PROSITE" id="PS50977">
    <property type="entry name" value="HTH_TETR_2"/>
    <property type="match status" value="1"/>
</dbReference>
<dbReference type="InterPro" id="IPR001647">
    <property type="entry name" value="HTH_TetR"/>
</dbReference>